<dbReference type="PANTHER" id="PTHR44154">
    <property type="entry name" value="QUINONE OXIDOREDUCTASE"/>
    <property type="match status" value="1"/>
</dbReference>
<evidence type="ECO:0000313" key="2">
    <source>
        <dbReference type="EMBL" id="SVC79802.1"/>
    </source>
</evidence>
<keyword evidence="1" id="KW-0521">NADP</keyword>
<dbReference type="InterPro" id="IPR011032">
    <property type="entry name" value="GroES-like_sf"/>
</dbReference>
<gene>
    <name evidence="2" type="ORF">METZ01_LOCUS332656</name>
</gene>
<feature type="non-terminal residue" evidence="2">
    <location>
        <position position="61"/>
    </location>
</feature>
<reference evidence="2" key="1">
    <citation type="submission" date="2018-05" db="EMBL/GenBank/DDBJ databases">
        <authorList>
            <person name="Lanie J.A."/>
            <person name="Ng W.-L."/>
            <person name="Kazmierczak K.M."/>
            <person name="Andrzejewski T.M."/>
            <person name="Davidsen T.M."/>
            <person name="Wayne K.J."/>
            <person name="Tettelin H."/>
            <person name="Glass J.I."/>
            <person name="Rusch D."/>
            <person name="Podicherti R."/>
            <person name="Tsui H.-C.T."/>
            <person name="Winkler M.E."/>
        </authorList>
    </citation>
    <scope>NUCLEOTIDE SEQUENCE</scope>
</reference>
<evidence type="ECO:0000256" key="1">
    <source>
        <dbReference type="ARBA" id="ARBA00022857"/>
    </source>
</evidence>
<accession>A0A382Q5Q8</accession>
<dbReference type="EMBL" id="UINC01111518">
    <property type="protein sequence ID" value="SVC79802.1"/>
    <property type="molecule type" value="Genomic_DNA"/>
</dbReference>
<organism evidence="2">
    <name type="scientific">marine metagenome</name>
    <dbReference type="NCBI Taxonomy" id="408172"/>
    <lineage>
        <taxon>unclassified sequences</taxon>
        <taxon>metagenomes</taxon>
        <taxon>ecological metagenomes</taxon>
    </lineage>
</organism>
<proteinExistence type="predicted"/>
<sequence length="61" mass="6685">MKAVVFDGHGETDVLEYKDIPDPEISPGEVLVKVRAASANYNDIWARRGLPGVQIILPHVS</sequence>
<dbReference type="Gene3D" id="3.90.180.10">
    <property type="entry name" value="Medium-chain alcohol dehydrogenases, catalytic domain"/>
    <property type="match status" value="1"/>
</dbReference>
<dbReference type="AlphaFoldDB" id="A0A382Q5Q8"/>
<dbReference type="PANTHER" id="PTHR44154:SF1">
    <property type="entry name" value="QUINONE OXIDOREDUCTASE"/>
    <property type="match status" value="1"/>
</dbReference>
<dbReference type="SUPFAM" id="SSF50129">
    <property type="entry name" value="GroES-like"/>
    <property type="match status" value="1"/>
</dbReference>
<name>A0A382Q5Q8_9ZZZZ</name>
<protein>
    <submittedName>
        <fullName evidence="2">Uncharacterized protein</fullName>
    </submittedName>
</protein>
<dbReference type="InterPro" id="IPR051603">
    <property type="entry name" value="Zinc-ADH_QOR/CCCR"/>
</dbReference>